<feature type="transmembrane region" description="Helical" evidence="10">
    <location>
        <begin position="199"/>
        <end position="217"/>
    </location>
</feature>
<dbReference type="InterPro" id="IPR018422">
    <property type="entry name" value="Cation/H_exchanger_CPA1"/>
</dbReference>
<evidence type="ECO:0000256" key="6">
    <source>
        <dbReference type="ARBA" id="ARBA00023053"/>
    </source>
</evidence>
<organism evidence="13 14">
    <name type="scientific">Stentor coeruleus</name>
    <dbReference type="NCBI Taxonomy" id="5963"/>
    <lineage>
        <taxon>Eukaryota</taxon>
        <taxon>Sar</taxon>
        <taxon>Alveolata</taxon>
        <taxon>Ciliophora</taxon>
        <taxon>Postciliodesmatophora</taxon>
        <taxon>Heterotrichea</taxon>
        <taxon>Heterotrichida</taxon>
        <taxon>Stentoridae</taxon>
        <taxon>Stentor</taxon>
    </lineage>
</organism>
<evidence type="ECO:0000256" key="1">
    <source>
        <dbReference type="ARBA" id="ARBA00004651"/>
    </source>
</evidence>
<dbReference type="OrthoDB" id="441412at2759"/>
<gene>
    <name evidence="13" type="ORF">SteCoe_25079</name>
</gene>
<dbReference type="PROSITE" id="PS50042">
    <property type="entry name" value="CNMP_BINDING_3"/>
    <property type="match status" value="1"/>
</dbReference>
<dbReference type="InterPro" id="IPR014710">
    <property type="entry name" value="RmlC-like_jellyroll"/>
</dbReference>
<comment type="subcellular location">
    <subcellularLocation>
        <location evidence="1">Cell membrane</location>
        <topology evidence="1">Multi-pass membrane protein</topology>
    </subcellularLocation>
</comment>
<evidence type="ECO:0000256" key="9">
    <source>
        <dbReference type="ARBA" id="ARBA00023201"/>
    </source>
</evidence>
<feature type="chain" id="PRO_5012187348" description="Cyclic nucleotide-binding domain-containing protein" evidence="11">
    <location>
        <begin position="22"/>
        <end position="983"/>
    </location>
</feature>
<protein>
    <recommendedName>
        <fullName evidence="12">Cyclic nucleotide-binding domain-containing protein</fullName>
    </recommendedName>
</protein>
<accession>A0A1R2BGE2</accession>
<dbReference type="GO" id="GO:0005886">
    <property type="term" value="C:plasma membrane"/>
    <property type="evidence" value="ECO:0007669"/>
    <property type="project" value="UniProtKB-SubCell"/>
</dbReference>
<dbReference type="PANTHER" id="PTHR10110">
    <property type="entry name" value="SODIUM/HYDROGEN EXCHANGER"/>
    <property type="match status" value="1"/>
</dbReference>
<evidence type="ECO:0000256" key="10">
    <source>
        <dbReference type="SAM" id="Phobius"/>
    </source>
</evidence>
<evidence type="ECO:0000256" key="2">
    <source>
        <dbReference type="ARBA" id="ARBA00022448"/>
    </source>
</evidence>
<evidence type="ECO:0000256" key="5">
    <source>
        <dbReference type="ARBA" id="ARBA00022989"/>
    </source>
</evidence>
<name>A0A1R2BGE2_9CILI</name>
<evidence type="ECO:0000256" key="3">
    <source>
        <dbReference type="ARBA" id="ARBA00022475"/>
    </source>
</evidence>
<dbReference type="InterPro" id="IPR006153">
    <property type="entry name" value="Cation/H_exchanger_TM"/>
</dbReference>
<feature type="transmembrane region" description="Helical" evidence="10">
    <location>
        <begin position="96"/>
        <end position="119"/>
    </location>
</feature>
<dbReference type="EMBL" id="MPUH01000673">
    <property type="protein sequence ID" value="OMJ75705.1"/>
    <property type="molecule type" value="Genomic_DNA"/>
</dbReference>
<feature type="transmembrane region" description="Helical" evidence="10">
    <location>
        <begin position="237"/>
        <end position="262"/>
    </location>
</feature>
<keyword evidence="2" id="KW-0813">Transport</keyword>
<evidence type="ECO:0000313" key="13">
    <source>
        <dbReference type="EMBL" id="OMJ75705.1"/>
    </source>
</evidence>
<reference evidence="13 14" key="1">
    <citation type="submission" date="2016-11" db="EMBL/GenBank/DDBJ databases">
        <title>The macronuclear genome of Stentor coeruleus: a giant cell with tiny introns.</title>
        <authorList>
            <person name="Slabodnick M."/>
            <person name="Ruby J.G."/>
            <person name="Reiff S.B."/>
            <person name="Swart E.C."/>
            <person name="Gosai S."/>
            <person name="Prabakaran S."/>
            <person name="Witkowska E."/>
            <person name="Larue G.E."/>
            <person name="Fisher S."/>
            <person name="Freeman R.M."/>
            <person name="Gunawardena J."/>
            <person name="Chu W."/>
            <person name="Stover N.A."/>
            <person name="Gregory B.D."/>
            <person name="Nowacki M."/>
            <person name="Derisi J."/>
            <person name="Roy S.W."/>
            <person name="Marshall W.F."/>
            <person name="Sood P."/>
        </authorList>
    </citation>
    <scope>NUCLEOTIDE SEQUENCE [LARGE SCALE GENOMIC DNA]</scope>
    <source>
        <strain evidence="13">WM001</strain>
    </source>
</reference>
<feature type="signal peptide" evidence="11">
    <location>
        <begin position="1"/>
        <end position="21"/>
    </location>
</feature>
<dbReference type="GO" id="GO:0015386">
    <property type="term" value="F:potassium:proton antiporter activity"/>
    <property type="evidence" value="ECO:0007669"/>
    <property type="project" value="TreeGrafter"/>
</dbReference>
<keyword evidence="7" id="KW-0406">Ion transport</keyword>
<evidence type="ECO:0000256" key="11">
    <source>
        <dbReference type="SAM" id="SignalP"/>
    </source>
</evidence>
<keyword evidence="6" id="KW-0915">Sodium</keyword>
<dbReference type="Proteomes" id="UP000187209">
    <property type="component" value="Unassembled WGS sequence"/>
</dbReference>
<keyword evidence="9" id="KW-0739">Sodium transport</keyword>
<dbReference type="CDD" id="cd00038">
    <property type="entry name" value="CAP_ED"/>
    <property type="match status" value="1"/>
</dbReference>
<dbReference type="GO" id="GO:0051453">
    <property type="term" value="P:regulation of intracellular pH"/>
    <property type="evidence" value="ECO:0007669"/>
    <property type="project" value="TreeGrafter"/>
</dbReference>
<feature type="transmembrane region" description="Helical" evidence="10">
    <location>
        <begin position="384"/>
        <end position="405"/>
    </location>
</feature>
<feature type="transmembrane region" description="Helical" evidence="10">
    <location>
        <begin position="33"/>
        <end position="53"/>
    </location>
</feature>
<dbReference type="Pfam" id="PF00999">
    <property type="entry name" value="Na_H_Exchanger"/>
    <property type="match status" value="1"/>
</dbReference>
<proteinExistence type="predicted"/>
<keyword evidence="11" id="KW-0732">Signal</keyword>
<evidence type="ECO:0000256" key="8">
    <source>
        <dbReference type="ARBA" id="ARBA00023136"/>
    </source>
</evidence>
<evidence type="ECO:0000259" key="12">
    <source>
        <dbReference type="PROSITE" id="PS50042"/>
    </source>
</evidence>
<feature type="domain" description="Cyclic nucleotide-binding" evidence="12">
    <location>
        <begin position="722"/>
        <end position="812"/>
    </location>
</feature>
<dbReference type="InterPro" id="IPR018490">
    <property type="entry name" value="cNMP-bd_dom_sf"/>
</dbReference>
<sequence length="983" mass="111953">MSQDASLFILFVFLSLLLALASREAHKKLKIPVPSLLLSLGLLLRIICPHIGLSSLSSQIDNTNASTVLLSIIPPLVFQGAFTTDWHFFKKELGQIIPMATSVVFLSSLLQSIVIKYILQYPFTWNESVLLGVLLCATDHATTRDIMKNLHMEASFNTLVSGETIINQVTVITLFATLNDSPDAISDFGISILTFTKRIGLGCLLGLTFSYVMGKAIRRIVNDYMQETNLTLVTAFLLFWVAEVSLKCSGVMAMVTFGLYMAAYGKTLISPTVEKRLMNVWDILSYNSENIAFILGGMHLGHEFADLHNLVWSDLYKLIVAYVSQLLIRFIVILAHYPILHKFGYGISFAKIIVLSLGGIKGVISTLLAVIATSGNAYDAKFRGLILFLVIGVTFLTICVNPILLKLAEIKFKFINLTDIQENILLRVTSQILQRTYRKLEKLEKSKEFPLVKWNEVMDIAGPRELVVAIMKRSTVGKKILKEHPDASSEMLISRFCDYCIINDVVLACEMRRRFYNSLKGIYWDEFESGQCLGQTSLVLINSTSVLQHKDSEPIQDWKHIESEIFNAKLIKFFHKFFEKPIINGLFRRLTYNRIIKVYDTASTFLKAHKIARSLFENMEIDQFVLQQILEESEEQESYCKTFLKDHIIDNYPEIISEVQSKMASYALLISQRKLINKIFQQGVIKNLEYNYLLTAIDTNFKALTFLTSPKIPPLKDILRSRFKKASKKEINELLQQVDELHLKPGSMLFKENDESTGAYLILTGKVRESSSWIDQELSIGNIVGVQHLLPGLDTLNTTSATTLTVVTTVHLPKNMLEYECFEEDIYKEAAEEFLILNKEKLNIKNAINDHIIFIVSKSYIKKAYQGSLISLRRGGFVIKGKIRSDKGCFSLLRPTRKKIESIDDALLLIFPAKFSKILRNNRNLSDALAEFYIKNATKKKEYKQFYAFKDPQKMNEVKKKKKIKKQWKSNTSIDSLDRMLEF</sequence>
<dbReference type="SUPFAM" id="SSF51206">
    <property type="entry name" value="cAMP-binding domain-like"/>
    <property type="match status" value="1"/>
</dbReference>
<evidence type="ECO:0000256" key="4">
    <source>
        <dbReference type="ARBA" id="ARBA00022692"/>
    </source>
</evidence>
<keyword evidence="5 10" id="KW-1133">Transmembrane helix</keyword>
<dbReference type="AlphaFoldDB" id="A0A1R2BGE2"/>
<dbReference type="GO" id="GO:0098719">
    <property type="term" value="P:sodium ion import across plasma membrane"/>
    <property type="evidence" value="ECO:0007669"/>
    <property type="project" value="TreeGrafter"/>
</dbReference>
<dbReference type="Gene3D" id="6.10.140.1330">
    <property type="match status" value="1"/>
</dbReference>
<evidence type="ECO:0000313" key="14">
    <source>
        <dbReference type="Proteomes" id="UP000187209"/>
    </source>
</evidence>
<keyword evidence="4 10" id="KW-0812">Transmembrane</keyword>
<feature type="transmembrane region" description="Helical" evidence="10">
    <location>
        <begin position="320"/>
        <end position="340"/>
    </location>
</feature>
<keyword evidence="3" id="KW-1003">Cell membrane</keyword>
<keyword evidence="8 10" id="KW-0472">Membrane</keyword>
<dbReference type="InterPro" id="IPR000595">
    <property type="entry name" value="cNMP-bd_dom"/>
</dbReference>
<evidence type="ECO:0000256" key="7">
    <source>
        <dbReference type="ARBA" id="ARBA00023065"/>
    </source>
</evidence>
<comment type="caution">
    <text evidence="13">The sequence shown here is derived from an EMBL/GenBank/DDBJ whole genome shotgun (WGS) entry which is preliminary data.</text>
</comment>
<dbReference type="PANTHER" id="PTHR10110:SF86">
    <property type="entry name" value="SODIUM_HYDROGEN EXCHANGER 7"/>
    <property type="match status" value="1"/>
</dbReference>
<keyword evidence="14" id="KW-1185">Reference proteome</keyword>
<dbReference type="GO" id="GO:0015385">
    <property type="term" value="F:sodium:proton antiporter activity"/>
    <property type="evidence" value="ECO:0007669"/>
    <property type="project" value="InterPro"/>
</dbReference>
<dbReference type="Gene3D" id="2.60.120.10">
    <property type="entry name" value="Jelly Rolls"/>
    <property type="match status" value="1"/>
</dbReference>
<feature type="transmembrane region" description="Helical" evidence="10">
    <location>
        <begin position="352"/>
        <end position="372"/>
    </location>
</feature>